<dbReference type="Gene3D" id="2.40.110.10">
    <property type="entry name" value="Butyryl-CoA Dehydrogenase, subunit A, domain 2"/>
    <property type="match status" value="1"/>
</dbReference>
<reference evidence="5" key="3">
    <citation type="submission" date="2019-06" db="EMBL/GenBank/DDBJ databases">
        <authorList>
            <person name="Poynton C."/>
            <person name="Hasenbein S."/>
            <person name="Benoit J.B."/>
            <person name="Sepulveda M.S."/>
            <person name="Poelchau M.F."/>
            <person name="Murali S.C."/>
            <person name="Chen S."/>
            <person name="Glastad K.M."/>
            <person name="Werren J.H."/>
            <person name="Vineis J.H."/>
            <person name="Bowen J.L."/>
            <person name="Friedrich M."/>
            <person name="Jones J."/>
            <person name="Robertson H.M."/>
            <person name="Feyereisen R."/>
            <person name="Mechler-Hickson A."/>
            <person name="Mathers N."/>
            <person name="Lee C.E."/>
            <person name="Colbourne J.K."/>
            <person name="Biales A."/>
            <person name="Johnston J.S."/>
            <person name="Wellborn G.A."/>
            <person name="Rosendale A.J."/>
            <person name="Cridge A.G."/>
            <person name="Munoz-Torres M.C."/>
            <person name="Bain P.A."/>
            <person name="Manny A.R."/>
            <person name="Major K.M."/>
            <person name="Lambert F.N."/>
            <person name="Vulpe C.D."/>
            <person name="Tuck P."/>
            <person name="Blalock B.J."/>
            <person name="Lin Y.-Y."/>
            <person name="Smith M.E."/>
            <person name="Ochoa-Acuna H."/>
            <person name="Chen M.-J.M."/>
            <person name="Childers C.P."/>
            <person name="Qu J."/>
            <person name="Dugan S."/>
            <person name="Lee S.L."/>
            <person name="Chao H."/>
            <person name="Dinh H."/>
            <person name="Han Y."/>
            <person name="Doddapaneni H."/>
            <person name="Worley K.C."/>
            <person name="Muzny D.M."/>
            <person name="Gibbs R.A."/>
            <person name="Richards S."/>
        </authorList>
    </citation>
    <scope>NUCLEOTIDE SEQUENCE</scope>
    <source>
        <strain evidence="5">HAZT.00-mixed</strain>
        <tissue evidence="5">Whole organism</tissue>
    </source>
</reference>
<proteinExistence type="predicted"/>
<dbReference type="FunFam" id="1.10.540.10:FF:000007">
    <property type="entry name" value="Isovaleryl-CoA dehydrogenase, mitochondrial"/>
    <property type="match status" value="1"/>
</dbReference>
<dbReference type="GO" id="GO:0005739">
    <property type="term" value="C:mitochondrion"/>
    <property type="evidence" value="ECO:0007669"/>
    <property type="project" value="TreeGrafter"/>
</dbReference>
<comment type="cofactor">
    <cofactor evidence="1">
        <name>FAD</name>
        <dbReference type="ChEBI" id="CHEBI:57692"/>
    </cofactor>
</comment>
<protein>
    <recommendedName>
        <fullName evidence="4">Acyl-CoA dehydrogenase/oxidase N-terminal domain-containing protein</fullName>
    </recommendedName>
</protein>
<dbReference type="SUPFAM" id="SSF56645">
    <property type="entry name" value="Acyl-CoA dehydrogenase NM domain-like"/>
    <property type="match status" value="1"/>
</dbReference>
<evidence type="ECO:0000256" key="3">
    <source>
        <dbReference type="ARBA" id="ARBA00022827"/>
    </source>
</evidence>
<sequence>MASLASHYPINDTFYGLSEVQQQLRKTVFDFAQKEIAPRAAQIDKTDDFPEMRELWLKMGSLGLLGATADADFGGSGMGYFEHAIICEEIGRASGSVGLSYGAHANLCVNQINRSASEDQKRRYLPKVYAKTEQAHKQGLSAFIVERNSPGFSSGHKLDKLGMRGSGTSELVFNDCRVSAENVVGGVNRGAAVLFSGLDLERLMIAAGALG</sequence>
<dbReference type="AlphaFoldDB" id="A0A6A0H8F5"/>
<reference evidence="5" key="2">
    <citation type="journal article" date="2018" name="Environ. Sci. Technol.">
        <title>The Toxicogenome of Hyalella azteca: A Model for Sediment Ecotoxicology and Evolutionary Toxicology.</title>
        <authorList>
            <person name="Poynton H.C."/>
            <person name="Hasenbein S."/>
            <person name="Benoit J.B."/>
            <person name="Sepulveda M.S."/>
            <person name="Poelchau M.F."/>
            <person name="Hughes D.S.T."/>
            <person name="Murali S.C."/>
            <person name="Chen S."/>
            <person name="Glastad K.M."/>
            <person name="Goodisman M.A.D."/>
            <person name="Werren J.H."/>
            <person name="Vineis J.H."/>
            <person name="Bowen J.L."/>
            <person name="Friedrich M."/>
            <person name="Jones J."/>
            <person name="Robertson H.M."/>
            <person name="Feyereisen R."/>
            <person name="Mechler-Hickson A."/>
            <person name="Mathers N."/>
            <person name="Lee C.E."/>
            <person name="Colbourne J.K."/>
            <person name="Biales A."/>
            <person name="Johnston J.S."/>
            <person name="Wellborn G.A."/>
            <person name="Rosendale A.J."/>
            <person name="Cridge A.G."/>
            <person name="Munoz-Torres M.C."/>
            <person name="Bain P.A."/>
            <person name="Manny A.R."/>
            <person name="Major K.M."/>
            <person name="Lambert F.N."/>
            <person name="Vulpe C.D."/>
            <person name="Tuck P."/>
            <person name="Blalock B.J."/>
            <person name="Lin Y.Y."/>
            <person name="Smith M.E."/>
            <person name="Ochoa-Acuna H."/>
            <person name="Chen M.M."/>
            <person name="Childers C.P."/>
            <person name="Qu J."/>
            <person name="Dugan S."/>
            <person name="Lee S.L."/>
            <person name="Chao H."/>
            <person name="Dinh H."/>
            <person name="Han Y."/>
            <person name="Doddapaneni H."/>
            <person name="Worley K.C."/>
            <person name="Muzny D.M."/>
            <person name="Gibbs R.A."/>
            <person name="Richards S."/>
        </authorList>
    </citation>
    <scope>NUCLEOTIDE SEQUENCE</scope>
    <source>
        <strain evidence="5">HAZT.00-mixed</strain>
        <tissue evidence="5">Whole organism</tissue>
    </source>
</reference>
<dbReference type="InterPro" id="IPR037069">
    <property type="entry name" value="AcylCoA_DH/ox_N_sf"/>
</dbReference>
<evidence type="ECO:0000313" key="5">
    <source>
        <dbReference type="EMBL" id="KAA0202043.1"/>
    </source>
</evidence>
<name>A0A6A0H8F5_HYAAZ</name>
<evidence type="ECO:0000256" key="1">
    <source>
        <dbReference type="ARBA" id="ARBA00001974"/>
    </source>
</evidence>
<accession>A0A6A0H8F5</accession>
<dbReference type="PANTHER" id="PTHR43884">
    <property type="entry name" value="ACYL-COA DEHYDROGENASE"/>
    <property type="match status" value="1"/>
</dbReference>
<dbReference type="InterPro" id="IPR046373">
    <property type="entry name" value="Acyl-CoA_Oxase/DH_mid-dom_sf"/>
</dbReference>
<dbReference type="GO" id="GO:0050660">
    <property type="term" value="F:flavin adenine dinucleotide binding"/>
    <property type="evidence" value="ECO:0007669"/>
    <property type="project" value="InterPro"/>
</dbReference>
<keyword evidence="2" id="KW-0285">Flavoprotein</keyword>
<organism evidence="5">
    <name type="scientific">Hyalella azteca</name>
    <name type="common">Amphipod</name>
    <dbReference type="NCBI Taxonomy" id="294128"/>
    <lineage>
        <taxon>Eukaryota</taxon>
        <taxon>Metazoa</taxon>
        <taxon>Ecdysozoa</taxon>
        <taxon>Arthropoda</taxon>
        <taxon>Crustacea</taxon>
        <taxon>Multicrustacea</taxon>
        <taxon>Malacostraca</taxon>
        <taxon>Eumalacostraca</taxon>
        <taxon>Peracarida</taxon>
        <taxon>Amphipoda</taxon>
        <taxon>Senticaudata</taxon>
        <taxon>Talitrida</taxon>
        <taxon>Talitroidea</taxon>
        <taxon>Hyalellidae</taxon>
        <taxon>Hyalella</taxon>
    </lineage>
</organism>
<dbReference type="InterPro" id="IPR009100">
    <property type="entry name" value="AcylCoA_DH/oxidase_NM_dom_sf"/>
</dbReference>
<dbReference type="PANTHER" id="PTHR43884:SF12">
    <property type="entry name" value="ISOVALERYL-COA DEHYDROGENASE, MITOCHONDRIAL-RELATED"/>
    <property type="match status" value="1"/>
</dbReference>
<keyword evidence="3" id="KW-0274">FAD</keyword>
<dbReference type="Gene3D" id="1.20.140.10">
    <property type="entry name" value="Butyryl-CoA Dehydrogenase, subunit A, domain 3"/>
    <property type="match status" value="1"/>
</dbReference>
<feature type="domain" description="Acyl-CoA dehydrogenase/oxidase N-terminal" evidence="4">
    <location>
        <begin position="18"/>
        <end position="129"/>
    </location>
</feature>
<gene>
    <name evidence="5" type="ORF">HAZT_HAZT004934</name>
</gene>
<reference evidence="5" key="1">
    <citation type="submission" date="2014-08" db="EMBL/GenBank/DDBJ databases">
        <authorList>
            <person name="Murali S."/>
            <person name="Richards S."/>
            <person name="Bandaranaike D."/>
            <person name="Bellair M."/>
            <person name="Blankenburg K."/>
            <person name="Chao H."/>
            <person name="Dinh H."/>
            <person name="Doddapaneni H."/>
            <person name="Dugan-Rocha S."/>
            <person name="Elkadiri S."/>
            <person name="Gnanaolivu R."/>
            <person name="Hughes D."/>
            <person name="Lee S."/>
            <person name="Li M."/>
            <person name="Ming W."/>
            <person name="Munidasa M."/>
            <person name="Muniz J."/>
            <person name="Nguyen L."/>
            <person name="Osuji N."/>
            <person name="Pu L.-L."/>
            <person name="Puazo M."/>
            <person name="Skinner E."/>
            <person name="Qu C."/>
            <person name="Quiroz J."/>
            <person name="Raj R."/>
            <person name="Weissenberger G."/>
            <person name="Xin Y."/>
            <person name="Zou X."/>
            <person name="Han Y."/>
            <person name="Worley K."/>
            <person name="Muzny D."/>
            <person name="Gibbs R."/>
        </authorList>
    </citation>
    <scope>NUCLEOTIDE SEQUENCE</scope>
    <source>
        <strain evidence="5">HAZT.00-mixed</strain>
        <tissue evidence="5">Whole organism</tissue>
    </source>
</reference>
<dbReference type="InterPro" id="IPR013786">
    <property type="entry name" value="AcylCoA_DH/ox_N"/>
</dbReference>
<dbReference type="Gene3D" id="1.10.540.10">
    <property type="entry name" value="Acyl-CoA dehydrogenase/oxidase, N-terminal domain"/>
    <property type="match status" value="1"/>
</dbReference>
<dbReference type="GO" id="GO:0008470">
    <property type="term" value="F:3-methylbutanoyl-CoA dehydrogenase activity"/>
    <property type="evidence" value="ECO:0007669"/>
    <property type="project" value="TreeGrafter"/>
</dbReference>
<dbReference type="EMBL" id="JQDR03004411">
    <property type="protein sequence ID" value="KAA0202043.1"/>
    <property type="molecule type" value="Genomic_DNA"/>
</dbReference>
<comment type="caution">
    <text evidence="5">The sequence shown here is derived from an EMBL/GenBank/DDBJ whole genome shotgun (WGS) entry which is preliminary data.</text>
</comment>
<evidence type="ECO:0000256" key="2">
    <source>
        <dbReference type="ARBA" id="ARBA00022630"/>
    </source>
</evidence>
<dbReference type="GO" id="GO:0006552">
    <property type="term" value="P:L-leucine catabolic process"/>
    <property type="evidence" value="ECO:0007669"/>
    <property type="project" value="TreeGrafter"/>
</dbReference>
<dbReference type="OrthoDB" id="9988775at2759"/>
<dbReference type="Pfam" id="PF02771">
    <property type="entry name" value="Acyl-CoA_dh_N"/>
    <property type="match status" value="1"/>
</dbReference>
<dbReference type="Proteomes" id="UP000711488">
    <property type="component" value="Unassembled WGS sequence"/>
</dbReference>
<evidence type="ECO:0000259" key="4">
    <source>
        <dbReference type="Pfam" id="PF02771"/>
    </source>
</evidence>